<dbReference type="GO" id="GO:0006397">
    <property type="term" value="P:mRNA processing"/>
    <property type="evidence" value="ECO:0007669"/>
    <property type="project" value="UniProtKB-KW"/>
</dbReference>
<evidence type="ECO:0000256" key="1">
    <source>
        <dbReference type="ARBA" id="ARBA00022664"/>
    </source>
</evidence>
<gene>
    <name evidence="2" type="ORF">VP01_4550g1</name>
</gene>
<comment type="caution">
    <text evidence="2">The sequence shown here is derived from an EMBL/GenBank/DDBJ whole genome shotgun (WGS) entry which is preliminary data.</text>
</comment>
<dbReference type="EMBL" id="LAVV01009669">
    <property type="protein sequence ID" value="KNZ50193.1"/>
    <property type="molecule type" value="Genomic_DNA"/>
</dbReference>
<dbReference type="OrthoDB" id="3344688at2759"/>
<sequence length="297" mass="32595">MKTCLDEIKCQTGGITDDPLLAMALHSRCQANYQEIENALDSRLVVDKEIWCWRIQLNNRMGGPGAAQVVILVEIRDLWWRSADWACRGSPCPYCWEWGHWVADCLVKKARKLPIVDPRLMNPKFRLKKSSNCHPALLGGNRLAGQPRTGGALANVVVVQNHPGTNDLVLLDSGATDSVTNDVIRPMSCVNAIEVHPCVLHERLGHLSLRLIDRTVRAGAVVDYPAVGKLKLDACCETCATTKATRLPVSLPLCDWDPTRNLLGFGNSFEDEGGGAAGDNLVDRAVCHPREMAGEMP</sequence>
<name>A0A0L6UNS0_9BASI</name>
<keyword evidence="1" id="KW-0507">mRNA processing</keyword>
<dbReference type="VEuPathDB" id="FungiDB:VP01_4550g1"/>
<dbReference type="GO" id="GO:0003676">
    <property type="term" value="F:nucleic acid binding"/>
    <property type="evidence" value="ECO:0007669"/>
    <property type="project" value="InterPro"/>
</dbReference>
<keyword evidence="3" id="KW-1185">Reference proteome</keyword>
<dbReference type="Proteomes" id="UP000037035">
    <property type="component" value="Unassembled WGS sequence"/>
</dbReference>
<evidence type="ECO:0000313" key="3">
    <source>
        <dbReference type="Proteomes" id="UP000037035"/>
    </source>
</evidence>
<dbReference type="SUPFAM" id="SSF57756">
    <property type="entry name" value="Retrovirus zinc finger-like domains"/>
    <property type="match status" value="1"/>
</dbReference>
<proteinExistence type="predicted"/>
<dbReference type="InterPro" id="IPR036875">
    <property type="entry name" value="Znf_CCHC_sf"/>
</dbReference>
<evidence type="ECO:0000313" key="2">
    <source>
        <dbReference type="EMBL" id="KNZ50193.1"/>
    </source>
</evidence>
<dbReference type="GO" id="GO:0008270">
    <property type="term" value="F:zinc ion binding"/>
    <property type="evidence" value="ECO:0007669"/>
    <property type="project" value="InterPro"/>
</dbReference>
<accession>A0A0L6UNS0</accession>
<protein>
    <submittedName>
        <fullName evidence="2">Uncharacterized protein</fullName>
    </submittedName>
</protein>
<reference evidence="2 3" key="1">
    <citation type="submission" date="2015-08" db="EMBL/GenBank/DDBJ databases">
        <title>Next Generation Sequencing and Analysis of the Genome of Puccinia sorghi L Schw, the Causal Agent of Maize Common Rust.</title>
        <authorList>
            <person name="Rochi L."/>
            <person name="Burguener G."/>
            <person name="Darino M."/>
            <person name="Turjanski A."/>
            <person name="Kreff E."/>
            <person name="Dieguez M.J."/>
            <person name="Sacco F."/>
        </authorList>
    </citation>
    <scope>NUCLEOTIDE SEQUENCE [LARGE SCALE GENOMIC DNA]</scope>
    <source>
        <strain evidence="2 3">RO10H11247</strain>
    </source>
</reference>
<dbReference type="AlphaFoldDB" id="A0A0L6UNS0"/>
<organism evidence="2 3">
    <name type="scientific">Puccinia sorghi</name>
    <dbReference type="NCBI Taxonomy" id="27349"/>
    <lineage>
        <taxon>Eukaryota</taxon>
        <taxon>Fungi</taxon>
        <taxon>Dikarya</taxon>
        <taxon>Basidiomycota</taxon>
        <taxon>Pucciniomycotina</taxon>
        <taxon>Pucciniomycetes</taxon>
        <taxon>Pucciniales</taxon>
        <taxon>Pucciniaceae</taxon>
        <taxon>Puccinia</taxon>
    </lineage>
</organism>